<feature type="signal peptide" evidence="1">
    <location>
        <begin position="1"/>
        <end position="19"/>
    </location>
</feature>
<reference evidence="2" key="1">
    <citation type="submission" date="2020-06" db="EMBL/GenBank/DDBJ databases">
        <authorList>
            <consortium name="Plant Systems Biology data submission"/>
        </authorList>
    </citation>
    <scope>NUCLEOTIDE SEQUENCE</scope>
    <source>
        <strain evidence="2">D6</strain>
    </source>
</reference>
<evidence type="ECO:0000313" key="3">
    <source>
        <dbReference type="Proteomes" id="UP001153069"/>
    </source>
</evidence>
<evidence type="ECO:0000256" key="1">
    <source>
        <dbReference type="SAM" id="SignalP"/>
    </source>
</evidence>
<sequence>MLLIILPLLLLSQANVALALVSSSSKSFELTGIPREIDWILKSPPVPVDAETSLLESGVLIQRGEFGVLTDPRKEEIGNVCKELGMTLVQGLSVRKQVMVTQSVHSGWKLKKNSGRLSRLMDSGSSSIADLSFSFDQPPVGIIRAILDFRIRETYADALEDHFVKKIVKAIVDGTLVGRHLDDFLSSREQHELEMARQSDVTSFVTPGDNFYGAGTAKHFSRGVQKQIAKYEEEFGGPGAIVYRCGFSALLAERLPNTLLLDAGPLTVPDFSDQIV</sequence>
<proteinExistence type="predicted"/>
<dbReference type="EMBL" id="CAICTM010001021">
    <property type="protein sequence ID" value="CAB9519526.1"/>
    <property type="molecule type" value="Genomic_DNA"/>
</dbReference>
<protein>
    <submittedName>
        <fullName evidence="2">Inherit from NOG: chromosome 15 open reading frame 41</fullName>
    </submittedName>
</protein>
<evidence type="ECO:0000313" key="2">
    <source>
        <dbReference type="EMBL" id="CAB9519526.1"/>
    </source>
</evidence>
<comment type="caution">
    <text evidence="2">The sequence shown here is derived from an EMBL/GenBank/DDBJ whole genome shotgun (WGS) entry which is preliminary data.</text>
</comment>
<accession>A0A9N8EHT6</accession>
<feature type="chain" id="PRO_5040276239" evidence="1">
    <location>
        <begin position="20"/>
        <end position="276"/>
    </location>
</feature>
<keyword evidence="1" id="KW-0732">Signal</keyword>
<name>A0A9N8EHT6_9STRA</name>
<keyword evidence="3" id="KW-1185">Reference proteome</keyword>
<dbReference type="Proteomes" id="UP001153069">
    <property type="component" value="Unassembled WGS sequence"/>
</dbReference>
<organism evidence="2 3">
    <name type="scientific">Seminavis robusta</name>
    <dbReference type="NCBI Taxonomy" id="568900"/>
    <lineage>
        <taxon>Eukaryota</taxon>
        <taxon>Sar</taxon>
        <taxon>Stramenopiles</taxon>
        <taxon>Ochrophyta</taxon>
        <taxon>Bacillariophyta</taxon>
        <taxon>Bacillariophyceae</taxon>
        <taxon>Bacillariophycidae</taxon>
        <taxon>Naviculales</taxon>
        <taxon>Naviculaceae</taxon>
        <taxon>Seminavis</taxon>
    </lineage>
</organism>
<gene>
    <name evidence="2" type="ORF">SEMRO_1023_G232570.1</name>
</gene>
<dbReference type="AlphaFoldDB" id="A0A9N8EHT6"/>